<evidence type="ECO:0000313" key="1">
    <source>
        <dbReference type="EMBL" id="RZU11241.1"/>
    </source>
</evidence>
<proteinExistence type="predicted"/>
<dbReference type="EMBL" id="SHKR01000015">
    <property type="protein sequence ID" value="RZU11241.1"/>
    <property type="molecule type" value="Genomic_DNA"/>
</dbReference>
<reference evidence="1 2" key="1">
    <citation type="journal article" date="2015" name="Stand. Genomic Sci.">
        <title>Genomic Encyclopedia of Bacterial and Archaeal Type Strains, Phase III: the genomes of soil and plant-associated and newly described type strains.</title>
        <authorList>
            <person name="Whitman W.B."/>
            <person name="Woyke T."/>
            <person name="Klenk H.P."/>
            <person name="Zhou Y."/>
            <person name="Lilburn T.G."/>
            <person name="Beck B.J."/>
            <person name="De Vos P."/>
            <person name="Vandamme P."/>
            <person name="Eisen J.A."/>
            <person name="Garrity G."/>
            <person name="Hugenholtz P."/>
            <person name="Kyrpides N.C."/>
        </authorList>
    </citation>
    <scope>NUCLEOTIDE SEQUENCE [LARGE SCALE GENOMIC DNA]</scope>
    <source>
        <strain evidence="1 2">VKM Ac-2540</strain>
    </source>
</reference>
<name>A0A4Q7WMD7_9ACTN</name>
<dbReference type="RefSeq" id="WP_130447706.1">
    <property type="nucleotide sequence ID" value="NZ_SHKR01000015.1"/>
</dbReference>
<organism evidence="1 2">
    <name type="scientific">Kribbella rubisoli</name>
    <dbReference type="NCBI Taxonomy" id="3075929"/>
    <lineage>
        <taxon>Bacteria</taxon>
        <taxon>Bacillati</taxon>
        <taxon>Actinomycetota</taxon>
        <taxon>Actinomycetes</taxon>
        <taxon>Propionibacteriales</taxon>
        <taxon>Kribbellaceae</taxon>
        <taxon>Kribbella</taxon>
    </lineage>
</organism>
<gene>
    <name evidence="1" type="ORF">EV645_6401</name>
</gene>
<accession>A0A4Q7WMD7</accession>
<evidence type="ECO:0000313" key="2">
    <source>
        <dbReference type="Proteomes" id="UP000292027"/>
    </source>
</evidence>
<dbReference type="AlphaFoldDB" id="A0A4Q7WMD7"/>
<keyword evidence="2" id="KW-1185">Reference proteome</keyword>
<protein>
    <submittedName>
        <fullName evidence="1">Uncharacterized protein</fullName>
    </submittedName>
</protein>
<dbReference type="OrthoDB" id="3830272at2"/>
<sequence>MPRTGVRRAVVGALLAVVLLVVPMACSDSSTPAAGEPTADCAASSALKSSLDTLTKVEPLQDGLTALNAAVADVKTSLNTAAASASDALRPAVDGVKTAFSELETAASGLTADNLRQKGPAISSALRQVGTAATSLGTALKESCPAR</sequence>
<comment type="caution">
    <text evidence="1">The sequence shown here is derived from an EMBL/GenBank/DDBJ whole genome shotgun (WGS) entry which is preliminary data.</text>
</comment>
<dbReference type="Proteomes" id="UP000292027">
    <property type="component" value="Unassembled WGS sequence"/>
</dbReference>